<evidence type="ECO:0000313" key="1">
    <source>
        <dbReference type="EMBL" id="SDK19224.1"/>
    </source>
</evidence>
<dbReference type="OrthoDB" id="8537617at2"/>
<proteinExistence type="predicted"/>
<dbReference type="STRING" id="492660.SAMN05192566_0550"/>
<keyword evidence="2" id="KW-1185">Reference proteome</keyword>
<dbReference type="RefSeq" id="WP_091469492.1">
    <property type="nucleotide sequence ID" value="NZ_FNFX01000001.1"/>
</dbReference>
<gene>
    <name evidence="1" type="ORF">SAMN05192566_0550</name>
</gene>
<dbReference type="EMBL" id="FNFX01000001">
    <property type="protein sequence ID" value="SDK19224.1"/>
    <property type="molecule type" value="Genomic_DNA"/>
</dbReference>
<organism evidence="1 2">
    <name type="scientific">Methylophilus rhizosphaerae</name>
    <dbReference type="NCBI Taxonomy" id="492660"/>
    <lineage>
        <taxon>Bacteria</taxon>
        <taxon>Pseudomonadati</taxon>
        <taxon>Pseudomonadota</taxon>
        <taxon>Betaproteobacteria</taxon>
        <taxon>Nitrosomonadales</taxon>
        <taxon>Methylophilaceae</taxon>
        <taxon>Methylophilus</taxon>
    </lineage>
</organism>
<accession>A0A1G8ZX58</accession>
<sequence>MSDQIKFTPPTEGELNQVELGQGEHPAWDVPIICRVEVDLPGWLAKLTGEDHWEVYSEEEEENCVSFAMRATQKTSHHSPADRTENPLQAEVTLYHNGYAVVDMNGQSLFDGALTNTTNDCAKLSYYHMSGEPIALN</sequence>
<dbReference type="Proteomes" id="UP000198629">
    <property type="component" value="Unassembled WGS sequence"/>
</dbReference>
<protein>
    <submittedName>
        <fullName evidence="1">Uncharacterized protein</fullName>
    </submittedName>
</protein>
<reference evidence="2" key="1">
    <citation type="submission" date="2016-10" db="EMBL/GenBank/DDBJ databases">
        <authorList>
            <person name="Varghese N."/>
            <person name="Submissions S."/>
        </authorList>
    </citation>
    <scope>NUCLEOTIDE SEQUENCE [LARGE SCALE GENOMIC DNA]</scope>
    <source>
        <strain evidence="2">CBMB127</strain>
    </source>
</reference>
<dbReference type="AlphaFoldDB" id="A0A1G8ZX58"/>
<name>A0A1G8ZX58_9PROT</name>
<evidence type="ECO:0000313" key="2">
    <source>
        <dbReference type="Proteomes" id="UP000198629"/>
    </source>
</evidence>